<protein>
    <submittedName>
        <fullName evidence="1">Uncharacterized protein</fullName>
    </submittedName>
</protein>
<gene>
    <name evidence="1" type="ORF">CLF_102282</name>
</gene>
<feature type="non-terminal residue" evidence="1">
    <location>
        <position position="1"/>
    </location>
</feature>
<reference evidence="1" key="1">
    <citation type="journal article" date="2011" name="Genome Biol.">
        <title>The draft genome of the carcinogenic human liver fluke Clonorchis sinensis.</title>
        <authorList>
            <person name="Wang X."/>
            <person name="Chen W."/>
            <person name="Huang Y."/>
            <person name="Sun J."/>
            <person name="Men J."/>
            <person name="Liu H."/>
            <person name="Luo F."/>
            <person name="Guo L."/>
            <person name="Lv X."/>
            <person name="Deng C."/>
            <person name="Zhou C."/>
            <person name="Fan Y."/>
            <person name="Li X."/>
            <person name="Huang L."/>
            <person name="Hu Y."/>
            <person name="Liang C."/>
            <person name="Hu X."/>
            <person name="Xu J."/>
            <person name="Yu X."/>
        </authorList>
    </citation>
    <scope>NUCLEOTIDE SEQUENCE [LARGE SCALE GENOMIC DNA]</scope>
    <source>
        <strain evidence="1">Henan</strain>
    </source>
</reference>
<dbReference type="Proteomes" id="UP000008909">
    <property type="component" value="Unassembled WGS sequence"/>
</dbReference>
<evidence type="ECO:0000313" key="2">
    <source>
        <dbReference type="Proteomes" id="UP000008909"/>
    </source>
</evidence>
<keyword evidence="2" id="KW-1185">Reference proteome</keyword>
<dbReference type="AlphaFoldDB" id="G7Y7N7"/>
<sequence length="344" mass="38288">CSSLSQLNQHLMGKKHTKTLKMQMHKRNSGSEFSVSASESEYSHRIDPVFPDNEVVDRVQSPGSSVDTSVGNSEDPMSRLMELESTLNGLRLSSFSSLHSCYANTGSNSANSTDEASRTERTVVWSNAITLETPFCKHRDCIIERALLRIVEESKASCAHKVSYQERCTFRDDCDDLQTAAKVFLLYAYDPLTFDDFPNLTVFGSCCSRTIACLLFVITDKVHDCMFDTETVLAIDVGRRGRKPDSVVRLLPEKCKMKEKTPSETPSSSPQQDYLRLLLGLHTSPALSVALQDVGYLAFRISTYVIVEASRWYVAGGWLGLSIGNKMCRSTVHLIKSDGLGKRL</sequence>
<accession>G7Y7N7</accession>
<name>G7Y7N7_CLOSI</name>
<organism evidence="1 2">
    <name type="scientific">Clonorchis sinensis</name>
    <name type="common">Chinese liver fluke</name>
    <dbReference type="NCBI Taxonomy" id="79923"/>
    <lineage>
        <taxon>Eukaryota</taxon>
        <taxon>Metazoa</taxon>
        <taxon>Spiralia</taxon>
        <taxon>Lophotrochozoa</taxon>
        <taxon>Platyhelminthes</taxon>
        <taxon>Trematoda</taxon>
        <taxon>Digenea</taxon>
        <taxon>Opisthorchiida</taxon>
        <taxon>Opisthorchiata</taxon>
        <taxon>Opisthorchiidae</taxon>
        <taxon>Clonorchis</taxon>
    </lineage>
</organism>
<proteinExistence type="predicted"/>
<reference key="2">
    <citation type="submission" date="2011-10" db="EMBL/GenBank/DDBJ databases">
        <title>The genome and transcriptome sequence of Clonorchis sinensis provide insights into the carcinogenic liver fluke.</title>
        <authorList>
            <person name="Wang X."/>
            <person name="Huang Y."/>
            <person name="Chen W."/>
            <person name="Liu H."/>
            <person name="Guo L."/>
            <person name="Chen Y."/>
            <person name="Luo F."/>
            <person name="Zhou W."/>
            <person name="Sun J."/>
            <person name="Mao Q."/>
            <person name="Liang P."/>
            <person name="Zhou C."/>
            <person name="Tian Y."/>
            <person name="Men J."/>
            <person name="Lv X."/>
            <person name="Huang L."/>
            <person name="Zhou J."/>
            <person name="Hu Y."/>
            <person name="Li R."/>
            <person name="Zhang F."/>
            <person name="Lei H."/>
            <person name="Li X."/>
            <person name="Hu X."/>
            <person name="Liang C."/>
            <person name="Xu J."/>
            <person name="Wu Z."/>
            <person name="Yu X."/>
        </authorList>
    </citation>
    <scope>NUCLEOTIDE SEQUENCE</scope>
    <source>
        <strain>Henan</strain>
    </source>
</reference>
<dbReference type="EMBL" id="DF142921">
    <property type="protein sequence ID" value="GAA48972.1"/>
    <property type="molecule type" value="Genomic_DNA"/>
</dbReference>
<evidence type="ECO:0000313" key="1">
    <source>
        <dbReference type="EMBL" id="GAA48972.1"/>
    </source>
</evidence>